<dbReference type="Proteomes" id="UP001610335">
    <property type="component" value="Unassembled WGS sequence"/>
</dbReference>
<reference evidence="1 2" key="1">
    <citation type="submission" date="2024-07" db="EMBL/GenBank/DDBJ databases">
        <title>Section-level genome sequencing and comparative genomics of Aspergillus sections Usti and Cavernicolus.</title>
        <authorList>
            <consortium name="Lawrence Berkeley National Laboratory"/>
            <person name="Nybo J.L."/>
            <person name="Vesth T.C."/>
            <person name="Theobald S."/>
            <person name="Frisvad J.C."/>
            <person name="Larsen T.O."/>
            <person name="Kjaerboelling I."/>
            <person name="Rothschild-Mancinelli K."/>
            <person name="Lyhne E.K."/>
            <person name="Kogle M.E."/>
            <person name="Barry K."/>
            <person name="Clum A."/>
            <person name="Na H."/>
            <person name="Ledsgaard L."/>
            <person name="Lin J."/>
            <person name="Lipzen A."/>
            <person name="Kuo A."/>
            <person name="Riley R."/>
            <person name="Mondo S."/>
            <person name="LaButti K."/>
            <person name="Haridas S."/>
            <person name="Pangalinan J."/>
            <person name="Salamov A.A."/>
            <person name="Simmons B.A."/>
            <person name="Magnuson J.K."/>
            <person name="Chen J."/>
            <person name="Drula E."/>
            <person name="Henrissat B."/>
            <person name="Wiebenga A."/>
            <person name="Lubbers R.J."/>
            <person name="Gomes A.C."/>
            <person name="Makela M.R."/>
            <person name="Stajich J."/>
            <person name="Grigoriev I.V."/>
            <person name="Mortensen U.H."/>
            <person name="De vries R.P."/>
            <person name="Baker S.E."/>
            <person name="Andersen M.R."/>
        </authorList>
    </citation>
    <scope>NUCLEOTIDE SEQUENCE [LARGE SCALE GENOMIC DNA]</scope>
    <source>
        <strain evidence="1 2">CBS 600.67</strain>
    </source>
</reference>
<evidence type="ECO:0000313" key="1">
    <source>
        <dbReference type="EMBL" id="KAL2825736.1"/>
    </source>
</evidence>
<organism evidence="1 2">
    <name type="scientific">Aspergillus cavernicola</name>
    <dbReference type="NCBI Taxonomy" id="176166"/>
    <lineage>
        <taxon>Eukaryota</taxon>
        <taxon>Fungi</taxon>
        <taxon>Dikarya</taxon>
        <taxon>Ascomycota</taxon>
        <taxon>Pezizomycotina</taxon>
        <taxon>Eurotiomycetes</taxon>
        <taxon>Eurotiomycetidae</taxon>
        <taxon>Eurotiales</taxon>
        <taxon>Aspergillaceae</taxon>
        <taxon>Aspergillus</taxon>
        <taxon>Aspergillus subgen. Nidulantes</taxon>
    </lineage>
</organism>
<name>A0ABR4IDB7_9EURO</name>
<protein>
    <submittedName>
        <fullName evidence="1">Uncharacterized protein</fullName>
    </submittedName>
</protein>
<keyword evidence="2" id="KW-1185">Reference proteome</keyword>
<evidence type="ECO:0000313" key="2">
    <source>
        <dbReference type="Proteomes" id="UP001610335"/>
    </source>
</evidence>
<sequence length="204" mass="22746">MESSDAGTREKEGAQYSLTGTDALVKILERGQLSKFGFVLFRTYYRDEASWQQFVEEYERILRAELNSAGSNSAGDTHDILKKVRMDIVSDDCMENKVPAHIAFAYRLFEDIEPGLKTKMCLIVDKECIESVTLNDSQSVPFVKAVDVILGADAESAFPCVIKVAISSLLARFYPALANCDTVWEIATEGDSIWKDWPNLDGVV</sequence>
<accession>A0ABR4IDB7</accession>
<comment type="caution">
    <text evidence="1">The sequence shown here is derived from an EMBL/GenBank/DDBJ whole genome shotgun (WGS) entry which is preliminary data.</text>
</comment>
<proteinExistence type="predicted"/>
<dbReference type="EMBL" id="JBFXLS010000034">
    <property type="protein sequence ID" value="KAL2825736.1"/>
    <property type="molecule type" value="Genomic_DNA"/>
</dbReference>
<gene>
    <name evidence="1" type="ORF">BDW59DRAFT_69709</name>
</gene>